<keyword evidence="3 6" id="KW-0067">ATP-binding</keyword>
<dbReference type="Proteomes" id="UP000516173">
    <property type="component" value="Chromosome"/>
</dbReference>
<dbReference type="PROSITE" id="PS50893">
    <property type="entry name" value="ABC_TRANSPORTER_2"/>
    <property type="match status" value="1"/>
</dbReference>
<sequence>MSAPTTSTGSATAAAAAEPAIVFDRVGVRYGRGRGSTVALAEFTLRVAAGETVALLGPSGSGKSTALKALAGFVRPTSGAVRLAGRDVTGLSPAARGIGVVVQSYALFPHMRVRDNVAFGLRAHRVPRGEIGARVTEALEMVGMAGYAGRLPRELSGGQQQRVAIARALAIRPRVLLLDEPLAALDAQLRQSMLAELQQLRKALPDTAMLYVTHDQAEALALADRIAVMRDARLVDVDTAENLWRRPPSSFTAAFLGGANLVPCRVNHVSGTAALVTAGTSTLRAEAPKPGVGQREWAPDAEVLLCVRPHTVRVSAAGQRPTPGTADRDALSAVVVSTVWRGSTTRLVLDVDGLPGELVADAPGHVETAVGAVVGVRLPDPAGVLIPAAVGAETGRAAVGSGI</sequence>
<dbReference type="PANTHER" id="PTHR42781:SF4">
    <property type="entry name" value="SPERMIDINE_PUTRESCINE IMPORT ATP-BINDING PROTEIN POTA"/>
    <property type="match status" value="1"/>
</dbReference>
<evidence type="ECO:0000256" key="4">
    <source>
        <dbReference type="ARBA" id="ARBA00066388"/>
    </source>
</evidence>
<dbReference type="InterPro" id="IPR017871">
    <property type="entry name" value="ABC_transporter-like_CS"/>
</dbReference>
<evidence type="ECO:0000313" key="7">
    <source>
        <dbReference type="Proteomes" id="UP000516173"/>
    </source>
</evidence>
<dbReference type="GeneID" id="80346784"/>
<dbReference type="EMBL" id="AP023396">
    <property type="protein sequence ID" value="BCK54450.1"/>
    <property type="molecule type" value="Genomic_DNA"/>
</dbReference>
<dbReference type="InterPro" id="IPR013611">
    <property type="entry name" value="Transp-assoc_OB_typ2"/>
</dbReference>
<dbReference type="InterPro" id="IPR003439">
    <property type="entry name" value="ABC_transporter-like_ATP-bd"/>
</dbReference>
<dbReference type="PANTHER" id="PTHR42781">
    <property type="entry name" value="SPERMIDINE/PUTRESCINE IMPORT ATP-BINDING PROTEIN POTA"/>
    <property type="match status" value="1"/>
</dbReference>
<dbReference type="InterPro" id="IPR003593">
    <property type="entry name" value="AAA+_ATPase"/>
</dbReference>
<keyword evidence="7" id="KW-1185">Reference proteome</keyword>
<dbReference type="Pfam" id="PF00005">
    <property type="entry name" value="ABC_tran"/>
    <property type="match status" value="1"/>
</dbReference>
<dbReference type="InterPro" id="IPR008995">
    <property type="entry name" value="Mo/tungstate-bd_C_term_dom"/>
</dbReference>
<dbReference type="AlphaFoldDB" id="A0A7G1KHH5"/>
<dbReference type="InterPro" id="IPR050093">
    <property type="entry name" value="ABC_SmlMolc_Importer"/>
</dbReference>
<reference evidence="6 7" key="1">
    <citation type="submission" date="2020-08" db="EMBL/GenBank/DDBJ databases">
        <title>Genome Sequencing of Nocardia wallacei strain FMUON74 and assembly.</title>
        <authorList>
            <person name="Toyokawa M."/>
            <person name="Uesaka K."/>
        </authorList>
    </citation>
    <scope>NUCLEOTIDE SEQUENCE [LARGE SCALE GENOMIC DNA]</scope>
    <source>
        <strain evidence="6 7">FMUON74</strain>
    </source>
</reference>
<dbReference type="SUPFAM" id="SSF50331">
    <property type="entry name" value="MOP-like"/>
    <property type="match status" value="1"/>
</dbReference>
<accession>A0A7G1KHH5</accession>
<dbReference type="SMART" id="SM00382">
    <property type="entry name" value="AAA"/>
    <property type="match status" value="1"/>
</dbReference>
<gene>
    <name evidence="6" type="ORF">NWFMUON74_22220</name>
</gene>
<dbReference type="Pfam" id="PF08402">
    <property type="entry name" value="TOBE_2"/>
    <property type="match status" value="1"/>
</dbReference>
<dbReference type="Gene3D" id="2.40.50.100">
    <property type="match status" value="1"/>
</dbReference>
<dbReference type="PROSITE" id="PS00211">
    <property type="entry name" value="ABC_TRANSPORTER_1"/>
    <property type="match status" value="1"/>
</dbReference>
<evidence type="ECO:0000313" key="6">
    <source>
        <dbReference type="EMBL" id="BCK54450.1"/>
    </source>
</evidence>
<keyword evidence="2" id="KW-0547">Nucleotide-binding</keyword>
<dbReference type="EC" id="7.6.2.9" evidence="4"/>
<dbReference type="Gene3D" id="3.40.50.300">
    <property type="entry name" value="P-loop containing nucleotide triphosphate hydrolases"/>
    <property type="match status" value="1"/>
</dbReference>
<dbReference type="KEGG" id="nwl:NWFMUON74_22220"/>
<feature type="domain" description="ABC transporter" evidence="5">
    <location>
        <begin position="21"/>
        <end position="256"/>
    </location>
</feature>
<evidence type="ECO:0000256" key="2">
    <source>
        <dbReference type="ARBA" id="ARBA00022741"/>
    </source>
</evidence>
<proteinExistence type="predicted"/>
<dbReference type="InterPro" id="IPR027417">
    <property type="entry name" value="P-loop_NTPase"/>
</dbReference>
<dbReference type="GO" id="GO:0016887">
    <property type="term" value="F:ATP hydrolysis activity"/>
    <property type="evidence" value="ECO:0007669"/>
    <property type="project" value="InterPro"/>
</dbReference>
<organism evidence="6 7">
    <name type="scientific">Nocardia wallacei</name>
    <dbReference type="NCBI Taxonomy" id="480035"/>
    <lineage>
        <taxon>Bacteria</taxon>
        <taxon>Bacillati</taxon>
        <taxon>Actinomycetota</taxon>
        <taxon>Actinomycetes</taxon>
        <taxon>Mycobacteriales</taxon>
        <taxon>Nocardiaceae</taxon>
        <taxon>Nocardia</taxon>
    </lineage>
</organism>
<name>A0A7G1KHH5_9NOCA</name>
<evidence type="ECO:0000256" key="1">
    <source>
        <dbReference type="ARBA" id="ARBA00022448"/>
    </source>
</evidence>
<protein>
    <recommendedName>
        <fullName evidence="4">ABC-type quaternary amine transporter</fullName>
        <ecNumber evidence="4">7.6.2.9</ecNumber>
    </recommendedName>
</protein>
<dbReference type="FunFam" id="3.40.50.300:FF:000425">
    <property type="entry name" value="Probable ABC transporter, ATP-binding subunit"/>
    <property type="match status" value="1"/>
</dbReference>
<dbReference type="SUPFAM" id="SSF52540">
    <property type="entry name" value="P-loop containing nucleoside triphosphate hydrolases"/>
    <property type="match status" value="1"/>
</dbReference>
<evidence type="ECO:0000259" key="5">
    <source>
        <dbReference type="PROSITE" id="PS50893"/>
    </source>
</evidence>
<dbReference type="GO" id="GO:0043190">
    <property type="term" value="C:ATP-binding cassette (ABC) transporter complex"/>
    <property type="evidence" value="ECO:0007669"/>
    <property type="project" value="InterPro"/>
</dbReference>
<dbReference type="GO" id="GO:0015418">
    <property type="term" value="F:ABC-type quaternary ammonium compound transporting activity"/>
    <property type="evidence" value="ECO:0007669"/>
    <property type="project" value="UniProtKB-EC"/>
</dbReference>
<keyword evidence="1" id="KW-0813">Transport</keyword>
<evidence type="ECO:0000256" key="3">
    <source>
        <dbReference type="ARBA" id="ARBA00022840"/>
    </source>
</evidence>
<dbReference type="RefSeq" id="WP_187687712.1">
    <property type="nucleotide sequence ID" value="NZ_AP023396.1"/>
</dbReference>
<dbReference type="GO" id="GO:0005524">
    <property type="term" value="F:ATP binding"/>
    <property type="evidence" value="ECO:0007669"/>
    <property type="project" value="UniProtKB-KW"/>
</dbReference>